<evidence type="ECO:0000313" key="10">
    <source>
        <dbReference type="EMBL" id="PIS05618.1"/>
    </source>
</evidence>
<reference evidence="11" key="1">
    <citation type="submission" date="2017-09" db="EMBL/GenBank/DDBJ databases">
        <title>Depth-based differentiation of microbial function through sediment-hosted aquifers and enrichment of novel symbionts in the deep terrestrial subsurface.</title>
        <authorList>
            <person name="Probst A.J."/>
            <person name="Ladd B."/>
            <person name="Jarett J.K."/>
            <person name="Geller-Mcgrath D.E."/>
            <person name="Sieber C.M.K."/>
            <person name="Emerson J.B."/>
            <person name="Anantharaman K."/>
            <person name="Thomas B.C."/>
            <person name="Malmstrom R."/>
            <person name="Stieglmeier M."/>
            <person name="Klingl A."/>
            <person name="Woyke T."/>
            <person name="Ryan C.M."/>
            <person name="Banfield J.F."/>
        </authorList>
    </citation>
    <scope>NUCLEOTIDE SEQUENCE [LARGE SCALE GENOMIC DNA]</scope>
</reference>
<evidence type="ECO:0000256" key="2">
    <source>
        <dbReference type="ARBA" id="ARBA00022448"/>
    </source>
</evidence>
<dbReference type="GO" id="GO:0005886">
    <property type="term" value="C:plasma membrane"/>
    <property type="evidence" value="ECO:0007669"/>
    <property type="project" value="UniProtKB-SubCell"/>
</dbReference>
<evidence type="ECO:0000256" key="4">
    <source>
        <dbReference type="ARBA" id="ARBA00022692"/>
    </source>
</evidence>
<dbReference type="InterPro" id="IPR005807">
    <property type="entry name" value="SecE_bac"/>
</dbReference>
<comment type="function">
    <text evidence="9">Essential subunit of the Sec protein translocation channel SecYEG. Clamps together the 2 halves of SecY. May contact the channel plug during translocation.</text>
</comment>
<comment type="similarity">
    <text evidence="9">Belongs to the SecE/SEC61-gamma family.</text>
</comment>
<keyword evidence="2 9" id="KW-0813">Transport</keyword>
<evidence type="ECO:0000256" key="5">
    <source>
        <dbReference type="ARBA" id="ARBA00022927"/>
    </source>
</evidence>
<keyword evidence="8 9" id="KW-0472">Membrane</keyword>
<dbReference type="GO" id="GO:0008320">
    <property type="term" value="F:protein transmembrane transporter activity"/>
    <property type="evidence" value="ECO:0007669"/>
    <property type="project" value="UniProtKB-UniRule"/>
</dbReference>
<feature type="transmembrane region" description="Helical" evidence="9">
    <location>
        <begin position="31"/>
        <end position="51"/>
    </location>
</feature>
<dbReference type="Proteomes" id="UP000230935">
    <property type="component" value="Unassembled WGS sequence"/>
</dbReference>
<dbReference type="GO" id="GO:0043952">
    <property type="term" value="P:protein transport by the Sec complex"/>
    <property type="evidence" value="ECO:0007669"/>
    <property type="project" value="UniProtKB-UniRule"/>
</dbReference>
<gene>
    <name evidence="9" type="primary">secE</name>
    <name evidence="10" type="ORF">COT81_00020</name>
</gene>
<accession>A0A2H0W2P9</accession>
<dbReference type="PANTHER" id="PTHR33910">
    <property type="entry name" value="PROTEIN TRANSLOCASE SUBUNIT SECE"/>
    <property type="match status" value="1"/>
</dbReference>
<keyword evidence="6 9" id="KW-1133">Transmembrane helix</keyword>
<dbReference type="HAMAP" id="MF_00422">
    <property type="entry name" value="SecE"/>
    <property type="match status" value="1"/>
</dbReference>
<comment type="caution">
    <text evidence="10">The sequence shown here is derived from an EMBL/GenBank/DDBJ whole genome shotgun (WGS) entry which is preliminary data.</text>
</comment>
<dbReference type="PANTHER" id="PTHR33910:SF1">
    <property type="entry name" value="PROTEIN TRANSLOCASE SUBUNIT SECE"/>
    <property type="match status" value="1"/>
</dbReference>
<dbReference type="Pfam" id="PF00584">
    <property type="entry name" value="SecE"/>
    <property type="match status" value="1"/>
</dbReference>
<dbReference type="GO" id="GO:0009306">
    <property type="term" value="P:protein secretion"/>
    <property type="evidence" value="ECO:0007669"/>
    <property type="project" value="UniProtKB-UniRule"/>
</dbReference>
<protein>
    <recommendedName>
        <fullName evidence="9">Protein translocase subunit SecE</fullName>
    </recommendedName>
</protein>
<dbReference type="GO" id="GO:0006605">
    <property type="term" value="P:protein targeting"/>
    <property type="evidence" value="ECO:0007669"/>
    <property type="project" value="UniProtKB-UniRule"/>
</dbReference>
<keyword evidence="3 9" id="KW-1003">Cell membrane</keyword>
<evidence type="ECO:0000256" key="6">
    <source>
        <dbReference type="ARBA" id="ARBA00022989"/>
    </source>
</evidence>
<keyword evidence="7 9" id="KW-0811">Translocation</keyword>
<organism evidence="10 11">
    <name type="scientific">Candidatus Buchananbacteria bacterium CG10_big_fil_rev_8_21_14_0_10_42_9</name>
    <dbReference type="NCBI Taxonomy" id="1974526"/>
    <lineage>
        <taxon>Bacteria</taxon>
        <taxon>Candidatus Buchananiibacteriota</taxon>
    </lineage>
</organism>
<dbReference type="InterPro" id="IPR001901">
    <property type="entry name" value="Translocase_SecE/Sec61-g"/>
</dbReference>
<dbReference type="EMBL" id="PEZZ01000001">
    <property type="protein sequence ID" value="PIS05618.1"/>
    <property type="molecule type" value="Genomic_DNA"/>
</dbReference>
<dbReference type="AlphaFoldDB" id="A0A2H0W2P9"/>
<evidence type="ECO:0000256" key="3">
    <source>
        <dbReference type="ARBA" id="ARBA00022475"/>
    </source>
</evidence>
<evidence type="ECO:0000256" key="9">
    <source>
        <dbReference type="HAMAP-Rule" id="MF_00422"/>
    </source>
</evidence>
<evidence type="ECO:0000256" key="8">
    <source>
        <dbReference type="ARBA" id="ARBA00023136"/>
    </source>
</evidence>
<comment type="subunit">
    <text evidence="9">Component of the Sec protein translocase complex. Heterotrimer consisting of SecY, SecE and SecG subunits. The heterotrimers can form oligomers, although 1 heterotrimer is thought to be able to translocate proteins. Interacts with the ribosome. Interacts with SecDF, and other proteins may be involved. Interacts with SecA.</text>
</comment>
<dbReference type="Gene3D" id="1.20.5.1030">
    <property type="entry name" value="Preprotein translocase secy subunit"/>
    <property type="match status" value="1"/>
</dbReference>
<evidence type="ECO:0000256" key="1">
    <source>
        <dbReference type="ARBA" id="ARBA00004370"/>
    </source>
</evidence>
<dbReference type="NCBIfam" id="TIGR00964">
    <property type="entry name" value="secE_bact"/>
    <property type="match status" value="1"/>
</dbReference>
<keyword evidence="4 9" id="KW-0812">Transmembrane</keyword>
<dbReference type="GO" id="GO:0065002">
    <property type="term" value="P:intracellular protein transmembrane transport"/>
    <property type="evidence" value="ECO:0007669"/>
    <property type="project" value="UniProtKB-UniRule"/>
</dbReference>
<sequence length="59" mass="6824">MKKLFKYLREAREELAKVAWPTRQKTIQHTILVVVISLAVATFLGLVDYILNLGLERII</sequence>
<evidence type="ECO:0000256" key="7">
    <source>
        <dbReference type="ARBA" id="ARBA00023010"/>
    </source>
</evidence>
<name>A0A2H0W2P9_9BACT</name>
<dbReference type="InterPro" id="IPR038379">
    <property type="entry name" value="SecE_sf"/>
</dbReference>
<comment type="subcellular location">
    <subcellularLocation>
        <location evidence="9">Cell membrane</location>
        <topology evidence="9">Single-pass membrane protein</topology>
    </subcellularLocation>
    <subcellularLocation>
        <location evidence="1">Membrane</location>
    </subcellularLocation>
</comment>
<evidence type="ECO:0000313" key="11">
    <source>
        <dbReference type="Proteomes" id="UP000230935"/>
    </source>
</evidence>
<keyword evidence="5 9" id="KW-0653">Protein transport</keyword>
<proteinExistence type="inferred from homology"/>